<gene>
    <name evidence="8" type="ORF">LIP_1309</name>
</gene>
<evidence type="ECO:0000256" key="1">
    <source>
        <dbReference type="ARBA" id="ARBA00023015"/>
    </source>
</evidence>
<dbReference type="STRING" id="1555112.LIP_1309"/>
<dbReference type="KEGG" id="lpil:LIP_1309"/>
<reference evidence="9" key="1">
    <citation type="submission" date="2015-07" db="EMBL/GenBank/DDBJ databases">
        <title>Complete genome sequence and phylogenetic analysis of Limnochorda pilosa.</title>
        <authorList>
            <person name="Watanabe M."/>
            <person name="Kojima H."/>
            <person name="Fukui M."/>
        </authorList>
    </citation>
    <scope>NUCLEOTIDE SEQUENCE [LARGE SCALE GENOMIC DNA]</scope>
    <source>
        <strain evidence="9">HC45</strain>
    </source>
</reference>
<dbReference type="FunFam" id="1.10.10.10:FF:000056">
    <property type="entry name" value="IclR family transcriptional regulator"/>
    <property type="match status" value="1"/>
</dbReference>
<dbReference type="AlphaFoldDB" id="A0A0K2SK12"/>
<dbReference type="GO" id="GO:0045892">
    <property type="term" value="P:negative regulation of DNA-templated transcription"/>
    <property type="evidence" value="ECO:0007669"/>
    <property type="project" value="TreeGrafter"/>
</dbReference>
<keyword evidence="2" id="KW-0238">DNA-binding</keyword>
<dbReference type="InterPro" id="IPR011991">
    <property type="entry name" value="ArsR-like_HTH"/>
</dbReference>
<keyword evidence="3" id="KW-0804">Transcription</keyword>
<dbReference type="GO" id="GO:0003700">
    <property type="term" value="F:DNA-binding transcription factor activity"/>
    <property type="evidence" value="ECO:0007669"/>
    <property type="project" value="TreeGrafter"/>
</dbReference>
<dbReference type="InterPro" id="IPR014757">
    <property type="entry name" value="Tscrpt_reg_IclR_C"/>
</dbReference>
<comment type="function">
    <text evidence="4">May be an activator protein for the gylABX operon.</text>
</comment>
<dbReference type="SUPFAM" id="SSF46785">
    <property type="entry name" value="Winged helix' DNA-binding domain"/>
    <property type="match status" value="1"/>
</dbReference>
<keyword evidence="1" id="KW-0805">Transcription regulation</keyword>
<evidence type="ECO:0000313" key="9">
    <source>
        <dbReference type="Proteomes" id="UP000065807"/>
    </source>
</evidence>
<dbReference type="PANTHER" id="PTHR30136">
    <property type="entry name" value="HELIX-TURN-HELIX TRANSCRIPTIONAL REGULATOR, ICLR FAMILY"/>
    <property type="match status" value="1"/>
</dbReference>
<evidence type="ECO:0000256" key="2">
    <source>
        <dbReference type="ARBA" id="ARBA00023125"/>
    </source>
</evidence>
<name>A0A0K2SK12_LIMPI</name>
<keyword evidence="9" id="KW-1185">Reference proteome</keyword>
<organism evidence="8 9">
    <name type="scientific">Limnochorda pilosa</name>
    <dbReference type="NCBI Taxonomy" id="1555112"/>
    <lineage>
        <taxon>Bacteria</taxon>
        <taxon>Bacillati</taxon>
        <taxon>Bacillota</taxon>
        <taxon>Limnochordia</taxon>
        <taxon>Limnochordales</taxon>
        <taxon>Limnochordaceae</taxon>
        <taxon>Limnochorda</taxon>
    </lineage>
</organism>
<reference evidence="9" key="2">
    <citation type="journal article" date="2016" name="Int. J. Syst. Evol. Microbiol.">
        <title>Complete genome sequence and cell structure of Limnochorda pilosa, a Gram-negative spore-former within the phylum Firmicutes.</title>
        <authorList>
            <person name="Watanabe M."/>
            <person name="Kojima H."/>
            <person name="Fukui M."/>
        </authorList>
    </citation>
    <scope>NUCLEOTIDE SEQUENCE [LARGE SCALE GENOMIC DNA]</scope>
    <source>
        <strain evidence="9">HC45</strain>
    </source>
</reference>
<dbReference type="GO" id="GO:0003677">
    <property type="term" value="F:DNA binding"/>
    <property type="evidence" value="ECO:0007669"/>
    <property type="project" value="UniProtKB-KW"/>
</dbReference>
<dbReference type="PANTHER" id="PTHR30136:SF24">
    <property type="entry name" value="HTH-TYPE TRANSCRIPTIONAL REPRESSOR ALLR"/>
    <property type="match status" value="1"/>
</dbReference>
<evidence type="ECO:0000256" key="4">
    <source>
        <dbReference type="ARBA" id="ARBA00058938"/>
    </source>
</evidence>
<evidence type="ECO:0000313" key="8">
    <source>
        <dbReference type="EMBL" id="BAS27164.1"/>
    </source>
</evidence>
<dbReference type="PROSITE" id="PS51077">
    <property type="entry name" value="HTH_ICLR"/>
    <property type="match status" value="1"/>
</dbReference>
<dbReference type="Proteomes" id="UP000065807">
    <property type="component" value="Chromosome"/>
</dbReference>
<proteinExistence type="predicted"/>
<feature type="domain" description="IclR-ED" evidence="7">
    <location>
        <begin position="82"/>
        <end position="265"/>
    </location>
</feature>
<dbReference type="InterPro" id="IPR005471">
    <property type="entry name" value="Tscrpt_reg_IclR_N"/>
</dbReference>
<dbReference type="InterPro" id="IPR036388">
    <property type="entry name" value="WH-like_DNA-bd_sf"/>
</dbReference>
<dbReference type="InterPro" id="IPR050707">
    <property type="entry name" value="HTH_MetabolicPath_Reg"/>
</dbReference>
<sequence>MPSPYPTLPPPARGPGAATIQSVVRAITILELLAARGEPVGLGELSEQVGLNRTTLHHLLATLVDLGWLVKDGRRRYAIGSRMLEVTSRHLGSLREFDLGAAARPYMDELWNELNETVHLWVPLPAEALCVEIDFVESTRPLRTVGTLGRPLPLYPTAPGRIFLAAMEPPRVRRYLAATSLLPHTRQTVTGVAELEEIIGRVRAEGAAVDVQEHMEGVVVVAAPVRSKAGSVVGACGLSLPLSRAEDRLPALKERVREVAARIPC</sequence>
<feature type="domain" description="HTH iclR-type" evidence="6">
    <location>
        <begin position="20"/>
        <end position="81"/>
    </location>
</feature>
<dbReference type="EMBL" id="AP014924">
    <property type="protein sequence ID" value="BAS27164.1"/>
    <property type="molecule type" value="Genomic_DNA"/>
</dbReference>
<dbReference type="Pfam" id="PF01614">
    <property type="entry name" value="IclR_C"/>
    <property type="match status" value="1"/>
</dbReference>
<evidence type="ECO:0000259" key="6">
    <source>
        <dbReference type="PROSITE" id="PS51077"/>
    </source>
</evidence>
<dbReference type="SMART" id="SM00346">
    <property type="entry name" value="HTH_ICLR"/>
    <property type="match status" value="1"/>
</dbReference>
<dbReference type="Gene3D" id="3.30.450.40">
    <property type="match status" value="1"/>
</dbReference>
<dbReference type="Pfam" id="PF09339">
    <property type="entry name" value="HTH_IclR"/>
    <property type="match status" value="1"/>
</dbReference>
<evidence type="ECO:0000256" key="5">
    <source>
        <dbReference type="ARBA" id="ARBA00070406"/>
    </source>
</evidence>
<dbReference type="InterPro" id="IPR029016">
    <property type="entry name" value="GAF-like_dom_sf"/>
</dbReference>
<dbReference type="PROSITE" id="PS51078">
    <property type="entry name" value="ICLR_ED"/>
    <property type="match status" value="1"/>
</dbReference>
<protein>
    <recommendedName>
        <fullName evidence="5">Glycerol operon regulatory protein</fullName>
    </recommendedName>
</protein>
<dbReference type="SUPFAM" id="SSF55781">
    <property type="entry name" value="GAF domain-like"/>
    <property type="match status" value="1"/>
</dbReference>
<dbReference type="CDD" id="cd00090">
    <property type="entry name" value="HTH_ARSR"/>
    <property type="match status" value="1"/>
</dbReference>
<dbReference type="InterPro" id="IPR036390">
    <property type="entry name" value="WH_DNA-bd_sf"/>
</dbReference>
<evidence type="ECO:0000256" key="3">
    <source>
        <dbReference type="ARBA" id="ARBA00023163"/>
    </source>
</evidence>
<accession>A0A0K2SK12</accession>
<evidence type="ECO:0000259" key="7">
    <source>
        <dbReference type="PROSITE" id="PS51078"/>
    </source>
</evidence>
<dbReference type="Gene3D" id="1.10.10.10">
    <property type="entry name" value="Winged helix-like DNA-binding domain superfamily/Winged helix DNA-binding domain"/>
    <property type="match status" value="1"/>
</dbReference>